<evidence type="ECO:0008006" key="3">
    <source>
        <dbReference type="Google" id="ProtNLM"/>
    </source>
</evidence>
<comment type="caution">
    <text evidence="1">The sequence shown here is derived from an EMBL/GenBank/DDBJ whole genome shotgun (WGS) entry which is preliminary data.</text>
</comment>
<dbReference type="AlphaFoldDB" id="A0A840UE24"/>
<proteinExistence type="predicted"/>
<sequence length="182" mass="20439">MSSYRREVTVIGFRDINKSERIRLMNGSGLNCSSGRWLLNKEVYMPAIPGKVNGVVVEFSSNVNRSVDEKIINALKHILHTDISSGHKLNRVFISSANDQHKFPSRHVQGNGKAVDISRINGMKMSVFYPSNPSVKAITDAIQSKFETFPKKRENFGPFFQKKLGQPYSVGGHKDHIHISVN</sequence>
<reference evidence="1 2" key="1">
    <citation type="submission" date="2020-08" db="EMBL/GenBank/DDBJ databases">
        <title>Genomic Encyclopedia of Type Strains, Phase IV (KMG-IV): sequencing the most valuable type-strain genomes for metagenomic binning, comparative biology and taxonomic classification.</title>
        <authorList>
            <person name="Goeker M."/>
        </authorList>
    </citation>
    <scope>NUCLEOTIDE SEQUENCE [LARGE SCALE GENOMIC DNA]</scope>
    <source>
        <strain evidence="1 2">DSM 22359</strain>
    </source>
</reference>
<dbReference type="EMBL" id="JACHFE010000005">
    <property type="protein sequence ID" value="MBB5321630.1"/>
    <property type="molecule type" value="Genomic_DNA"/>
</dbReference>
<organism evidence="1 2">
    <name type="scientific">Marinobacter oulmenensis</name>
    <dbReference type="NCBI Taxonomy" id="643747"/>
    <lineage>
        <taxon>Bacteria</taxon>
        <taxon>Pseudomonadati</taxon>
        <taxon>Pseudomonadota</taxon>
        <taxon>Gammaproteobacteria</taxon>
        <taxon>Pseudomonadales</taxon>
        <taxon>Marinobacteraceae</taxon>
        <taxon>Marinobacter</taxon>
    </lineage>
</organism>
<protein>
    <recommendedName>
        <fullName evidence="3">Peptidase M15A C-terminal domain-containing protein</fullName>
    </recommendedName>
</protein>
<evidence type="ECO:0000313" key="1">
    <source>
        <dbReference type="EMBL" id="MBB5321630.1"/>
    </source>
</evidence>
<dbReference type="RefSeq" id="WP_183703598.1">
    <property type="nucleotide sequence ID" value="NZ_JACHFE010000005.1"/>
</dbReference>
<gene>
    <name evidence="1" type="ORF">HNR38_002124</name>
</gene>
<evidence type="ECO:0000313" key="2">
    <source>
        <dbReference type="Proteomes" id="UP000591735"/>
    </source>
</evidence>
<accession>A0A840UE24</accession>
<name>A0A840UE24_9GAMM</name>
<dbReference type="Proteomes" id="UP000591735">
    <property type="component" value="Unassembled WGS sequence"/>
</dbReference>
<keyword evidence="2" id="KW-1185">Reference proteome</keyword>